<evidence type="ECO:0000313" key="5">
    <source>
        <dbReference type="EMBL" id="TCN38137.1"/>
    </source>
</evidence>
<evidence type="ECO:0000256" key="2">
    <source>
        <dbReference type="ARBA" id="ARBA00022741"/>
    </source>
</evidence>
<dbReference type="GO" id="GO:0015937">
    <property type="term" value="P:coenzyme A biosynthetic process"/>
    <property type="evidence" value="ECO:0007669"/>
    <property type="project" value="UniProtKB-KW"/>
</dbReference>
<evidence type="ECO:0000256" key="4">
    <source>
        <dbReference type="ARBA" id="ARBA00022993"/>
    </source>
</evidence>
<evidence type="ECO:0000313" key="6">
    <source>
        <dbReference type="Proteomes" id="UP000295351"/>
    </source>
</evidence>
<dbReference type="Gene3D" id="3.40.50.300">
    <property type="entry name" value="P-loop containing nucleotide triphosphate hydrolases"/>
    <property type="match status" value="1"/>
</dbReference>
<evidence type="ECO:0008006" key="7">
    <source>
        <dbReference type="Google" id="ProtNLM"/>
    </source>
</evidence>
<reference evidence="5 6" key="1">
    <citation type="submission" date="2019-03" db="EMBL/GenBank/DDBJ databases">
        <title>Genomic Encyclopedia of Type Strains, Phase IV (KMG-IV): sequencing the most valuable type-strain genomes for metagenomic binning, comparative biology and taxonomic classification.</title>
        <authorList>
            <person name="Goeker M."/>
        </authorList>
    </citation>
    <scope>NUCLEOTIDE SEQUENCE [LARGE SCALE GENOMIC DNA]</scope>
    <source>
        <strain evidence="5 6">DSM 18401</strain>
    </source>
</reference>
<comment type="caution">
    <text evidence="5">The sequence shown here is derived from an EMBL/GenBank/DDBJ whole genome shotgun (WGS) entry which is preliminary data.</text>
</comment>
<dbReference type="EMBL" id="SLVX01000020">
    <property type="protein sequence ID" value="TCN38137.1"/>
    <property type="molecule type" value="Genomic_DNA"/>
</dbReference>
<keyword evidence="6" id="KW-1185">Reference proteome</keyword>
<organism evidence="5 6">
    <name type="scientific">Shinella granuli</name>
    <dbReference type="NCBI Taxonomy" id="323621"/>
    <lineage>
        <taxon>Bacteria</taxon>
        <taxon>Pseudomonadati</taxon>
        <taxon>Pseudomonadota</taxon>
        <taxon>Alphaproteobacteria</taxon>
        <taxon>Hyphomicrobiales</taxon>
        <taxon>Rhizobiaceae</taxon>
        <taxon>Shinella</taxon>
    </lineage>
</organism>
<evidence type="ECO:0000256" key="3">
    <source>
        <dbReference type="ARBA" id="ARBA00022840"/>
    </source>
</evidence>
<protein>
    <recommendedName>
        <fullName evidence="7">Gluconokinase</fullName>
    </recommendedName>
</protein>
<dbReference type="GO" id="GO:0004140">
    <property type="term" value="F:dephospho-CoA kinase activity"/>
    <property type="evidence" value="ECO:0007669"/>
    <property type="project" value="InterPro"/>
</dbReference>
<name>A0A4R2CBP7_SHIGR</name>
<dbReference type="InterPro" id="IPR027417">
    <property type="entry name" value="P-loop_NTPase"/>
</dbReference>
<keyword evidence="4" id="KW-0173">Coenzyme A biosynthesis</keyword>
<evidence type="ECO:0000256" key="1">
    <source>
        <dbReference type="ARBA" id="ARBA00009018"/>
    </source>
</evidence>
<keyword evidence="3" id="KW-0067">ATP-binding</keyword>
<comment type="similarity">
    <text evidence="1">Belongs to the CoaE family.</text>
</comment>
<dbReference type="Proteomes" id="UP000295351">
    <property type="component" value="Unassembled WGS sequence"/>
</dbReference>
<dbReference type="InterPro" id="IPR001977">
    <property type="entry name" value="Depp_CoAkinase"/>
</dbReference>
<gene>
    <name evidence="5" type="ORF">EV665_12027</name>
</gene>
<keyword evidence="2" id="KW-0547">Nucleotide-binding</keyword>
<dbReference type="GO" id="GO:0005524">
    <property type="term" value="F:ATP binding"/>
    <property type="evidence" value="ECO:0007669"/>
    <property type="project" value="UniProtKB-KW"/>
</dbReference>
<accession>A0A4R2CBP7</accession>
<dbReference type="SUPFAM" id="SSF52540">
    <property type="entry name" value="P-loop containing nucleoside triphosphate hydrolases"/>
    <property type="match status" value="1"/>
</dbReference>
<dbReference type="PROSITE" id="PS51219">
    <property type="entry name" value="DPCK"/>
    <property type="match status" value="1"/>
</dbReference>
<sequence>MTTVRAIVVMGVSGSGKASIAERLARALGVAFVEGDSLSMD</sequence>
<dbReference type="AlphaFoldDB" id="A0A4R2CBP7"/>
<proteinExistence type="inferred from homology"/>